<comment type="caution">
    <text evidence="1">The sequence shown here is derived from an EMBL/GenBank/DDBJ whole genome shotgun (WGS) entry which is preliminary data.</text>
</comment>
<name>A0A6B1FDG4_9SYNE</name>
<dbReference type="AlphaFoldDB" id="A0A6B1FDG4"/>
<dbReference type="EMBL" id="VYDO01000159">
    <property type="protein sequence ID" value="MYG38322.1"/>
    <property type="molecule type" value="Genomic_DNA"/>
</dbReference>
<accession>A0A6B1FDG4</accession>
<reference evidence="1" key="1">
    <citation type="submission" date="2019-09" db="EMBL/GenBank/DDBJ databases">
        <title>Characterisation of the sponge microbiome using genome-centric metagenomics.</title>
        <authorList>
            <person name="Engelberts J.P."/>
            <person name="Robbins S.J."/>
            <person name="De Goeij J.M."/>
            <person name="Aranda M."/>
            <person name="Bell S.C."/>
            <person name="Webster N.S."/>
        </authorList>
    </citation>
    <scope>NUCLEOTIDE SEQUENCE</scope>
    <source>
        <strain evidence="1">SB0676_bin_10</strain>
    </source>
</reference>
<evidence type="ECO:0000313" key="1">
    <source>
        <dbReference type="EMBL" id="MYG38322.1"/>
    </source>
</evidence>
<organism evidence="1">
    <name type="scientific">Synechococcus sp. SB0676_bin_10</name>
    <dbReference type="NCBI Taxonomy" id="2604869"/>
    <lineage>
        <taxon>Bacteria</taxon>
        <taxon>Bacillati</taxon>
        <taxon>Cyanobacteriota</taxon>
        <taxon>Cyanophyceae</taxon>
        <taxon>Synechococcales</taxon>
        <taxon>Synechococcaceae</taxon>
        <taxon>Synechococcus</taxon>
    </lineage>
</organism>
<protein>
    <submittedName>
        <fullName evidence="1">DUF2993 domain-containing protein</fullName>
    </submittedName>
</protein>
<gene>
    <name evidence="1" type="ORF">F4162_04895</name>
</gene>
<proteinExistence type="predicted"/>
<dbReference type="InterPro" id="IPR021373">
    <property type="entry name" value="DUF2993"/>
</dbReference>
<sequence>MVHPVLNLVRHGLQLWLRGQCDALDHLHLDLQGTPEGLLKGRLAAAHLQARGIVWGACRLSRAIITCRDLQLDPGRLRPGQPMALAAPLNVTLEVWCSAADLQHMVLGPGEAPMGAALLAHFRGPNSGNCRGWRLQITETGVRLLPPAQQTRTPPLLLQLGAVDHGIAVHGEEAPDRPATIPLDPAIRIHDVRIDAQHLHVRGEALVRP</sequence>
<dbReference type="Pfam" id="PF11209">
    <property type="entry name" value="LmeA"/>
    <property type="match status" value="1"/>
</dbReference>